<sequence>MQACHCVQCNYIHSSRHGLVSLPIRSRQHRYKEGAHAWNSLRRPRRTVREIHRDYARTRQSLGLPLKVHQRPVRTYARTQQASTPPVCLSFCLPRHDAFGSPVAAKRGFDSSRRNTTHPSRRKIGVYKDTEFAESPSRPNRCTSSLIWRQNDDGGGGGLVVHNSAVGVPSSDVSPLLDRRGCGVSFRPSGASSLSTRPSCTCTLHVPNVH</sequence>
<comment type="caution">
    <text evidence="1">The sequence shown here is derived from an EMBL/GenBank/DDBJ whole genome shotgun (WGS) entry which is preliminary data.</text>
</comment>
<accession>A0A9P7ZTY1</accession>
<proteinExistence type="predicted"/>
<dbReference type="EMBL" id="MU251244">
    <property type="protein sequence ID" value="KAG9258205.1"/>
    <property type="molecule type" value="Genomic_DNA"/>
</dbReference>
<keyword evidence="2" id="KW-1185">Reference proteome</keyword>
<dbReference type="GeneID" id="70289943"/>
<dbReference type="Proteomes" id="UP000887229">
    <property type="component" value="Unassembled WGS sequence"/>
</dbReference>
<evidence type="ECO:0000313" key="2">
    <source>
        <dbReference type="Proteomes" id="UP000887229"/>
    </source>
</evidence>
<organism evidence="1 2">
    <name type="scientific">Emericellopsis atlantica</name>
    <dbReference type="NCBI Taxonomy" id="2614577"/>
    <lineage>
        <taxon>Eukaryota</taxon>
        <taxon>Fungi</taxon>
        <taxon>Dikarya</taxon>
        <taxon>Ascomycota</taxon>
        <taxon>Pezizomycotina</taxon>
        <taxon>Sordariomycetes</taxon>
        <taxon>Hypocreomycetidae</taxon>
        <taxon>Hypocreales</taxon>
        <taxon>Bionectriaceae</taxon>
        <taxon>Emericellopsis</taxon>
    </lineage>
</organism>
<name>A0A9P7ZTY1_9HYPO</name>
<evidence type="ECO:0000313" key="1">
    <source>
        <dbReference type="EMBL" id="KAG9258205.1"/>
    </source>
</evidence>
<protein>
    <submittedName>
        <fullName evidence="1">Uncharacterized protein</fullName>
    </submittedName>
</protein>
<gene>
    <name evidence="1" type="ORF">F5Z01DRAFT_324510</name>
</gene>
<reference evidence="1" key="1">
    <citation type="journal article" date="2021" name="IMA Fungus">
        <title>Genomic characterization of three marine fungi, including Emericellopsis atlantica sp. nov. with signatures of a generalist lifestyle and marine biomass degradation.</title>
        <authorList>
            <person name="Hagestad O.C."/>
            <person name="Hou L."/>
            <person name="Andersen J.H."/>
            <person name="Hansen E.H."/>
            <person name="Altermark B."/>
            <person name="Li C."/>
            <person name="Kuhnert E."/>
            <person name="Cox R.J."/>
            <person name="Crous P.W."/>
            <person name="Spatafora J.W."/>
            <person name="Lail K."/>
            <person name="Amirebrahimi M."/>
            <person name="Lipzen A."/>
            <person name="Pangilinan J."/>
            <person name="Andreopoulos W."/>
            <person name="Hayes R.D."/>
            <person name="Ng V."/>
            <person name="Grigoriev I.V."/>
            <person name="Jackson S.A."/>
            <person name="Sutton T.D.S."/>
            <person name="Dobson A.D.W."/>
            <person name="Rama T."/>
        </authorList>
    </citation>
    <scope>NUCLEOTIDE SEQUENCE</scope>
    <source>
        <strain evidence="1">TS7</strain>
    </source>
</reference>
<dbReference type="RefSeq" id="XP_046122129.1">
    <property type="nucleotide sequence ID" value="XM_046259040.1"/>
</dbReference>
<dbReference type="AlphaFoldDB" id="A0A9P7ZTY1"/>